<sequence length="132" mass="14856">MSCIKGIAVKRELGIARCGLACCLCTENDRCAGCNSGDCPDKNWCENRNCSLDKNIGHCFSCTEECRKGLLKKIKPYAFTLFVKRYGENALLDRLAENEKNGVVYHRKGITGDYDDFDDAEKLIEFIKTGKR</sequence>
<dbReference type="eggNOG" id="COG0456">
    <property type="taxonomic scope" value="Bacteria"/>
</dbReference>
<evidence type="ECO:0008006" key="3">
    <source>
        <dbReference type="Google" id="ProtNLM"/>
    </source>
</evidence>
<dbReference type="EMBL" id="CP002696">
    <property type="protein sequence ID" value="AEE17811.1"/>
    <property type="molecule type" value="Genomic_DNA"/>
</dbReference>
<gene>
    <name evidence="1" type="ordered locus">Trebr_2404</name>
</gene>
<dbReference type="STRING" id="906968.Trebr_2404"/>
<dbReference type="HOGENOM" id="CLU_146030_0_0_12"/>
<reference evidence="2" key="1">
    <citation type="submission" date="2011-04" db="EMBL/GenBank/DDBJ databases">
        <title>The complete genome of Treponema brennaborense DSM 12168.</title>
        <authorList>
            <person name="Lucas S."/>
            <person name="Han J."/>
            <person name="Lapidus A."/>
            <person name="Bruce D."/>
            <person name="Goodwin L."/>
            <person name="Pitluck S."/>
            <person name="Peters L."/>
            <person name="Kyrpides N."/>
            <person name="Mavromatis K."/>
            <person name="Ivanova N."/>
            <person name="Mikhailova N."/>
            <person name="Pagani I."/>
            <person name="Teshima H."/>
            <person name="Detter J.C."/>
            <person name="Tapia R."/>
            <person name="Han C."/>
            <person name="Land M."/>
            <person name="Hauser L."/>
            <person name="Markowitz V."/>
            <person name="Cheng J.-F."/>
            <person name="Hugenholtz P."/>
            <person name="Woyke T."/>
            <person name="Wu D."/>
            <person name="Gronow S."/>
            <person name="Wellnitz S."/>
            <person name="Brambilla E."/>
            <person name="Klenk H.-P."/>
            <person name="Eisen J.A."/>
        </authorList>
    </citation>
    <scope>NUCLEOTIDE SEQUENCE [LARGE SCALE GENOMIC DNA]</scope>
    <source>
        <strain evidence="2">DSM 12168 / CIP 105900 / DD5/3</strain>
    </source>
</reference>
<name>F4LMS1_TREBD</name>
<dbReference type="Proteomes" id="UP000006546">
    <property type="component" value="Chromosome"/>
</dbReference>
<evidence type="ECO:0000313" key="2">
    <source>
        <dbReference type="Proteomes" id="UP000006546"/>
    </source>
</evidence>
<organism evidence="1 2">
    <name type="scientific">Treponema brennaborense (strain DSM 12168 / CIP 105900 / DD5/3)</name>
    <dbReference type="NCBI Taxonomy" id="906968"/>
    <lineage>
        <taxon>Bacteria</taxon>
        <taxon>Pseudomonadati</taxon>
        <taxon>Spirochaetota</taxon>
        <taxon>Spirochaetia</taxon>
        <taxon>Spirochaetales</taxon>
        <taxon>Treponemataceae</taxon>
        <taxon>Treponema</taxon>
    </lineage>
</organism>
<keyword evidence="2" id="KW-1185">Reference proteome</keyword>
<dbReference type="AlphaFoldDB" id="F4LMS1"/>
<protein>
    <recommendedName>
        <fullName evidence="3">DUF3795 domain-containing protein</fullName>
    </recommendedName>
</protein>
<proteinExistence type="predicted"/>
<evidence type="ECO:0000313" key="1">
    <source>
        <dbReference type="EMBL" id="AEE17811.1"/>
    </source>
</evidence>
<dbReference type="RefSeq" id="WP_013759512.1">
    <property type="nucleotide sequence ID" value="NC_015500.1"/>
</dbReference>
<dbReference type="KEGG" id="tbe:Trebr_2404"/>
<accession>F4LMS1</accession>